<protein>
    <submittedName>
        <fullName evidence="1">Uncharacterized protein</fullName>
    </submittedName>
</protein>
<accession>A0A6J5U830</accession>
<name>A0A6J5U830_PRUAR</name>
<reference evidence="1 2" key="1">
    <citation type="submission" date="2020-05" db="EMBL/GenBank/DDBJ databases">
        <authorList>
            <person name="Campoy J."/>
            <person name="Schneeberger K."/>
            <person name="Spophaly S."/>
        </authorList>
    </citation>
    <scope>NUCLEOTIDE SEQUENCE [LARGE SCALE GENOMIC DNA]</scope>
    <source>
        <strain evidence="1">PruArmRojPasFocal</strain>
    </source>
</reference>
<gene>
    <name evidence="1" type="ORF">CURHAP_LOCUS17903</name>
</gene>
<evidence type="ECO:0000313" key="1">
    <source>
        <dbReference type="EMBL" id="CAB4271514.1"/>
    </source>
</evidence>
<evidence type="ECO:0000313" key="2">
    <source>
        <dbReference type="Proteomes" id="UP000507222"/>
    </source>
</evidence>
<sequence>MSSIFSHGNSSILQCLDRGDKIEAPRFQDTGNKNEKEDVVSEYEDKIDCCGDHHSHRLCDIFVNLPWFLSVPKFASEYVHGRFRAVMWHW</sequence>
<organism evidence="1 2">
    <name type="scientific">Prunus armeniaca</name>
    <name type="common">Apricot</name>
    <name type="synonym">Armeniaca vulgaris</name>
    <dbReference type="NCBI Taxonomy" id="36596"/>
    <lineage>
        <taxon>Eukaryota</taxon>
        <taxon>Viridiplantae</taxon>
        <taxon>Streptophyta</taxon>
        <taxon>Embryophyta</taxon>
        <taxon>Tracheophyta</taxon>
        <taxon>Spermatophyta</taxon>
        <taxon>Magnoliopsida</taxon>
        <taxon>eudicotyledons</taxon>
        <taxon>Gunneridae</taxon>
        <taxon>Pentapetalae</taxon>
        <taxon>rosids</taxon>
        <taxon>fabids</taxon>
        <taxon>Rosales</taxon>
        <taxon>Rosaceae</taxon>
        <taxon>Amygdaloideae</taxon>
        <taxon>Amygdaleae</taxon>
        <taxon>Prunus</taxon>
    </lineage>
</organism>
<dbReference type="Proteomes" id="UP000507222">
    <property type="component" value="Unassembled WGS sequence"/>
</dbReference>
<proteinExistence type="predicted"/>
<dbReference type="AlphaFoldDB" id="A0A6J5U830"/>
<dbReference type="EMBL" id="CAEKDK010000002">
    <property type="protein sequence ID" value="CAB4271514.1"/>
    <property type="molecule type" value="Genomic_DNA"/>
</dbReference>